<sequence length="129" mass="15385">MMSNFYLKSTPKTPYINFEGDTGDFRLAGRSIPENSIEYYRPLMEWLESYIDHPAKEINIEARFEYFNTSSSKCLVEMFRLFERIHKDGKSSVYMKWYYEEDDEDMMDSGEDFSLIFGFPVEIIQDTEV</sequence>
<gene>
    <name evidence="2" type="ORF">HNQ88_002958</name>
</gene>
<keyword evidence="3" id="KW-1185">Reference proteome</keyword>
<proteinExistence type="predicted"/>
<evidence type="ECO:0000313" key="3">
    <source>
        <dbReference type="Proteomes" id="UP001185092"/>
    </source>
</evidence>
<dbReference type="Pfam" id="PF09345">
    <property type="entry name" value="SiaC"/>
    <property type="match status" value="1"/>
</dbReference>
<evidence type="ECO:0000259" key="1">
    <source>
        <dbReference type="Pfam" id="PF09345"/>
    </source>
</evidence>
<dbReference type="Proteomes" id="UP001185092">
    <property type="component" value="Unassembled WGS sequence"/>
</dbReference>
<protein>
    <recommendedName>
        <fullName evidence="1">SiaC family regulatory phosphoprotein domain-containing protein</fullName>
    </recommendedName>
</protein>
<dbReference type="RefSeq" id="WP_309939718.1">
    <property type="nucleotide sequence ID" value="NZ_AP025305.1"/>
</dbReference>
<dbReference type="EMBL" id="JAVDQD010000003">
    <property type="protein sequence ID" value="MDR6239910.1"/>
    <property type="molecule type" value="Genomic_DNA"/>
</dbReference>
<comment type="caution">
    <text evidence="2">The sequence shown here is derived from an EMBL/GenBank/DDBJ whole genome shotgun (WGS) entry which is preliminary data.</text>
</comment>
<organism evidence="2 3">
    <name type="scientific">Aureibacter tunicatorum</name>
    <dbReference type="NCBI Taxonomy" id="866807"/>
    <lineage>
        <taxon>Bacteria</taxon>
        <taxon>Pseudomonadati</taxon>
        <taxon>Bacteroidota</taxon>
        <taxon>Cytophagia</taxon>
        <taxon>Cytophagales</taxon>
        <taxon>Persicobacteraceae</taxon>
        <taxon>Aureibacter</taxon>
    </lineage>
</organism>
<feature type="domain" description="SiaC family regulatory phosphoprotein" evidence="1">
    <location>
        <begin position="8"/>
        <end position="125"/>
    </location>
</feature>
<accession>A0AAE3XPZ2</accession>
<name>A0AAE3XPZ2_9BACT</name>
<dbReference type="InterPro" id="IPR018530">
    <property type="entry name" value="SiaC"/>
</dbReference>
<dbReference type="AlphaFoldDB" id="A0AAE3XPZ2"/>
<evidence type="ECO:0000313" key="2">
    <source>
        <dbReference type="EMBL" id="MDR6239910.1"/>
    </source>
</evidence>
<reference evidence="2" key="1">
    <citation type="submission" date="2023-07" db="EMBL/GenBank/DDBJ databases">
        <title>Genomic Encyclopedia of Type Strains, Phase IV (KMG-IV): sequencing the most valuable type-strain genomes for metagenomic binning, comparative biology and taxonomic classification.</title>
        <authorList>
            <person name="Goeker M."/>
        </authorList>
    </citation>
    <scope>NUCLEOTIDE SEQUENCE</scope>
    <source>
        <strain evidence="2">DSM 26174</strain>
    </source>
</reference>